<evidence type="ECO:0000256" key="9">
    <source>
        <dbReference type="SAM" id="Coils"/>
    </source>
</evidence>
<evidence type="ECO:0000256" key="8">
    <source>
        <dbReference type="ARBA" id="ARBA00023136"/>
    </source>
</evidence>
<dbReference type="Gene3D" id="2.40.50.100">
    <property type="match status" value="1"/>
</dbReference>
<dbReference type="InterPro" id="IPR050739">
    <property type="entry name" value="MFP"/>
</dbReference>
<evidence type="ECO:0000259" key="11">
    <source>
        <dbReference type="Pfam" id="PF25994"/>
    </source>
</evidence>
<dbReference type="PANTHER" id="PTHR30386">
    <property type="entry name" value="MEMBRANE FUSION SUBUNIT OF EMRAB-TOLC MULTIDRUG EFFLUX PUMP"/>
    <property type="match status" value="1"/>
</dbReference>
<accession>A0AAX2AED1</accession>
<dbReference type="PROSITE" id="PS00543">
    <property type="entry name" value="HLYD_FAMILY"/>
    <property type="match status" value="1"/>
</dbReference>
<evidence type="ECO:0000256" key="4">
    <source>
        <dbReference type="ARBA" id="ARBA00022475"/>
    </source>
</evidence>
<evidence type="ECO:0000256" key="7">
    <source>
        <dbReference type="ARBA" id="ARBA00022989"/>
    </source>
</evidence>
<name>A0AAX2AED1_9BACT</name>
<evidence type="ECO:0000313" key="13">
    <source>
        <dbReference type="EMBL" id="RXK14990.1"/>
    </source>
</evidence>
<dbReference type="Pfam" id="PF25994">
    <property type="entry name" value="HH_AprE"/>
    <property type="match status" value="1"/>
</dbReference>
<evidence type="ECO:0000256" key="10">
    <source>
        <dbReference type="SAM" id="Phobius"/>
    </source>
</evidence>
<sequence>MQNNEKKTTPSKSKFGLINWIKEIYGLEDSQKKDLDFVYTSYSYANEKPSKLSNTLFIIIVLIFTSFILWASLAKIDELARGEGKVIPSDKIQKVQSFDGGVISEILVKEGEIVNKGAPLLKIDTTRFQASFEENKQSYLSLLAVRVRLEVESKIDINKDTPKLQFPKEILENGMEYAKSEENLLESRIRELKSSVKVLRNQLEQKQQELVEIENTVKNLKKSFKIIKEQRKTIQQLAQKGAKSRYDVLNIEKEYNKTSGDLEAALLSIPRSKSAIKEAEFKIDEKINSFKSEASNQLQKTLSELNKFGAKLISEKDKVAKTVLVSPVHGIVKQIYLNTIGGVVQSGTDLVEIVPDSNILLVEAKIDPKDIAFINPSQKAIVKITAYDFSIYGGLDGKIVEISADSIVDKDSKDGKSYYRIVVKTDKNYLERNGQKLPIIPGMIASVDIVTGKKTILDFILKPILKVKQNALTER</sequence>
<comment type="similarity">
    <text evidence="2">Belongs to the membrane fusion protein (MFP) (TC 8.A.1) family.</text>
</comment>
<evidence type="ECO:0000256" key="3">
    <source>
        <dbReference type="ARBA" id="ARBA00022448"/>
    </source>
</evidence>
<dbReference type="Pfam" id="PF26002">
    <property type="entry name" value="Beta-barrel_AprE"/>
    <property type="match status" value="1"/>
</dbReference>
<keyword evidence="9" id="KW-0175">Coiled coil</keyword>
<proteinExistence type="inferred from homology"/>
<evidence type="ECO:0000259" key="12">
    <source>
        <dbReference type="Pfam" id="PF26002"/>
    </source>
</evidence>
<evidence type="ECO:0000256" key="2">
    <source>
        <dbReference type="ARBA" id="ARBA00009477"/>
    </source>
</evidence>
<dbReference type="Proteomes" id="UP000290092">
    <property type="component" value="Unassembled WGS sequence"/>
</dbReference>
<protein>
    <submittedName>
        <fullName evidence="13">Secretion protein HylD</fullName>
    </submittedName>
</protein>
<feature type="domain" description="AprE-like long alpha-helical hairpin" evidence="11">
    <location>
        <begin position="129"/>
        <end position="317"/>
    </location>
</feature>
<keyword evidence="6 10" id="KW-0812">Transmembrane</keyword>
<dbReference type="InterPro" id="IPR006144">
    <property type="entry name" value="Secretion_HlyD_CS"/>
</dbReference>
<keyword evidence="7 10" id="KW-1133">Transmembrane helix</keyword>
<dbReference type="InterPro" id="IPR058781">
    <property type="entry name" value="HH_AprE-like"/>
</dbReference>
<dbReference type="InterPro" id="IPR010129">
    <property type="entry name" value="T1SS_HlyD"/>
</dbReference>
<dbReference type="GO" id="GO:0009306">
    <property type="term" value="P:protein secretion"/>
    <property type="evidence" value="ECO:0007669"/>
    <property type="project" value="InterPro"/>
</dbReference>
<dbReference type="GO" id="GO:0005886">
    <property type="term" value="C:plasma membrane"/>
    <property type="evidence" value="ECO:0007669"/>
    <property type="project" value="UniProtKB-SubCell"/>
</dbReference>
<reference evidence="13 14" key="1">
    <citation type="submission" date="2017-09" db="EMBL/GenBank/DDBJ databases">
        <title>Genomics of the genus Arcobacter.</title>
        <authorList>
            <person name="Perez-Cataluna A."/>
            <person name="Figueras M.J."/>
            <person name="Salas-Masso N."/>
        </authorList>
    </citation>
    <scope>NUCLEOTIDE SEQUENCE [LARGE SCALE GENOMIC DNA]</scope>
    <source>
        <strain evidence="13 14">CECT 7386</strain>
    </source>
</reference>
<feature type="coiled-coil region" evidence="9">
    <location>
        <begin position="182"/>
        <end position="230"/>
    </location>
</feature>
<comment type="subcellular location">
    <subcellularLocation>
        <location evidence="1">Cell inner membrane</location>
        <topology evidence="1">Single-pass membrane protein</topology>
    </subcellularLocation>
</comment>
<dbReference type="NCBIfam" id="TIGR01843">
    <property type="entry name" value="type_I_hlyD"/>
    <property type="match status" value="1"/>
</dbReference>
<comment type="caution">
    <text evidence="13">The sequence shown here is derived from an EMBL/GenBank/DDBJ whole genome shotgun (WGS) entry which is preliminary data.</text>
</comment>
<dbReference type="PRINTS" id="PR01490">
    <property type="entry name" value="RTXTOXIND"/>
</dbReference>
<keyword evidence="3" id="KW-0813">Transport</keyword>
<dbReference type="AlphaFoldDB" id="A0AAX2AED1"/>
<organism evidence="13 14">
    <name type="scientific">Malaciobacter mytili LMG 24559</name>
    <dbReference type="NCBI Taxonomy" id="1032238"/>
    <lineage>
        <taxon>Bacteria</taxon>
        <taxon>Pseudomonadati</taxon>
        <taxon>Campylobacterota</taxon>
        <taxon>Epsilonproteobacteria</taxon>
        <taxon>Campylobacterales</taxon>
        <taxon>Arcobacteraceae</taxon>
        <taxon>Malaciobacter</taxon>
    </lineage>
</organism>
<evidence type="ECO:0000256" key="5">
    <source>
        <dbReference type="ARBA" id="ARBA00022519"/>
    </source>
</evidence>
<dbReference type="InterPro" id="IPR058982">
    <property type="entry name" value="Beta-barrel_AprE"/>
</dbReference>
<dbReference type="RefSeq" id="WP_114842881.1">
    <property type="nucleotide sequence ID" value="NZ_CP031219.1"/>
</dbReference>
<dbReference type="KEGG" id="amyt:AMYT_2531"/>
<evidence type="ECO:0000256" key="1">
    <source>
        <dbReference type="ARBA" id="ARBA00004377"/>
    </source>
</evidence>
<keyword evidence="14" id="KW-1185">Reference proteome</keyword>
<gene>
    <name evidence="13" type="ORF">CP985_10860</name>
</gene>
<evidence type="ECO:0000256" key="6">
    <source>
        <dbReference type="ARBA" id="ARBA00022692"/>
    </source>
</evidence>
<keyword evidence="4" id="KW-1003">Cell membrane</keyword>
<dbReference type="Gene3D" id="2.40.30.170">
    <property type="match status" value="1"/>
</dbReference>
<dbReference type="PANTHER" id="PTHR30386:SF26">
    <property type="entry name" value="TRANSPORT PROTEIN COMB"/>
    <property type="match status" value="1"/>
</dbReference>
<feature type="transmembrane region" description="Helical" evidence="10">
    <location>
        <begin position="55"/>
        <end position="73"/>
    </location>
</feature>
<keyword evidence="5" id="KW-0997">Cell inner membrane</keyword>
<evidence type="ECO:0000313" key="14">
    <source>
        <dbReference type="Proteomes" id="UP000290092"/>
    </source>
</evidence>
<keyword evidence="8 10" id="KW-0472">Membrane</keyword>
<dbReference type="EMBL" id="NXID01000045">
    <property type="protein sequence ID" value="RXK14990.1"/>
    <property type="molecule type" value="Genomic_DNA"/>
</dbReference>
<feature type="domain" description="AprE-like beta-barrel" evidence="12">
    <location>
        <begin position="360"/>
        <end position="452"/>
    </location>
</feature>